<gene>
    <name evidence="3" type="ORF">HMPREF9449_02025</name>
</gene>
<dbReference type="EMBL" id="ADMC01000025">
    <property type="protein sequence ID" value="EHP46408.1"/>
    <property type="molecule type" value="Genomic_DNA"/>
</dbReference>
<evidence type="ECO:0000256" key="1">
    <source>
        <dbReference type="SAM" id="Phobius"/>
    </source>
</evidence>
<dbReference type="RefSeq" id="WP_009137172.1">
    <property type="nucleotide sequence ID" value="NZ_JH594596.1"/>
</dbReference>
<dbReference type="GO" id="GO:0005886">
    <property type="term" value="C:plasma membrane"/>
    <property type="evidence" value="ECO:0007669"/>
    <property type="project" value="TreeGrafter"/>
</dbReference>
<dbReference type="AlphaFoldDB" id="H1DJF3"/>
<dbReference type="InterPro" id="IPR007844">
    <property type="entry name" value="AsmA"/>
</dbReference>
<feature type="domain" description="AsmA" evidence="2">
    <location>
        <begin position="11"/>
        <end position="209"/>
    </location>
</feature>
<reference evidence="3 4" key="1">
    <citation type="submission" date="2012-01" db="EMBL/GenBank/DDBJ databases">
        <title>The Genome Sequence of Odoribacter laneus YIT 12061.</title>
        <authorList>
            <consortium name="The Broad Institute Genome Sequencing Platform"/>
            <person name="Earl A."/>
            <person name="Ward D."/>
            <person name="Feldgarden M."/>
            <person name="Gevers D."/>
            <person name="Morotomi M."/>
            <person name="Young S.K."/>
            <person name="Zeng Q."/>
            <person name="Gargeya S."/>
            <person name="Fitzgerald M."/>
            <person name="Haas B."/>
            <person name="Abouelleil A."/>
            <person name="Alvarado L."/>
            <person name="Arachchi H.M."/>
            <person name="Berlin A."/>
            <person name="Chapman S.B."/>
            <person name="Gearin G."/>
            <person name="Goldberg J."/>
            <person name="Griggs A."/>
            <person name="Gujja S."/>
            <person name="Hansen M."/>
            <person name="Heiman D."/>
            <person name="Howarth C."/>
            <person name="Larimer J."/>
            <person name="Lui A."/>
            <person name="MacDonald P.J.P."/>
            <person name="McCowen C."/>
            <person name="Montmayeur A."/>
            <person name="Murphy C."/>
            <person name="Neiman D."/>
            <person name="Pearson M."/>
            <person name="Priest M."/>
            <person name="Roberts A."/>
            <person name="Saif S."/>
            <person name="Shea T."/>
            <person name="Sisk P."/>
            <person name="Stolte C."/>
            <person name="Sykes S."/>
            <person name="Wortman J."/>
            <person name="Nusbaum C."/>
            <person name="Birren B."/>
        </authorList>
    </citation>
    <scope>NUCLEOTIDE SEQUENCE [LARGE SCALE GENOMIC DNA]</scope>
    <source>
        <strain evidence="3 4">YIT 12061</strain>
    </source>
</reference>
<dbReference type="InterPro" id="IPR052894">
    <property type="entry name" value="AsmA-related"/>
</dbReference>
<dbReference type="HOGENOM" id="CLU_012456_0_0_10"/>
<protein>
    <recommendedName>
        <fullName evidence="2">AsmA domain-containing protein</fullName>
    </recommendedName>
</protein>
<proteinExistence type="predicted"/>
<organism evidence="3 4">
    <name type="scientific">Odoribacter laneus YIT 12061</name>
    <dbReference type="NCBI Taxonomy" id="742817"/>
    <lineage>
        <taxon>Bacteria</taxon>
        <taxon>Pseudomonadati</taxon>
        <taxon>Bacteroidota</taxon>
        <taxon>Bacteroidia</taxon>
        <taxon>Bacteroidales</taxon>
        <taxon>Odoribacteraceae</taxon>
        <taxon>Odoribacter</taxon>
    </lineage>
</organism>
<keyword evidence="1" id="KW-1133">Transmembrane helix</keyword>
<dbReference type="Pfam" id="PF05170">
    <property type="entry name" value="AsmA"/>
    <property type="match status" value="1"/>
</dbReference>
<keyword evidence="1" id="KW-0812">Transmembrane</keyword>
<evidence type="ECO:0000313" key="4">
    <source>
        <dbReference type="Proteomes" id="UP000004892"/>
    </source>
</evidence>
<keyword evidence="1" id="KW-0472">Membrane</keyword>
<keyword evidence="4" id="KW-1185">Reference proteome</keyword>
<dbReference type="PANTHER" id="PTHR30441">
    <property type="entry name" value="DUF748 DOMAIN-CONTAINING PROTEIN"/>
    <property type="match status" value="1"/>
</dbReference>
<evidence type="ECO:0000259" key="2">
    <source>
        <dbReference type="Pfam" id="PF05170"/>
    </source>
</evidence>
<dbReference type="eggNOG" id="COG2982">
    <property type="taxonomic scope" value="Bacteria"/>
</dbReference>
<accession>H1DJF3</accession>
<comment type="caution">
    <text evidence="3">The sequence shown here is derived from an EMBL/GenBank/DDBJ whole genome shotgun (WGS) entry which is preliminary data.</text>
</comment>
<dbReference type="PANTHER" id="PTHR30441:SF4">
    <property type="entry name" value="PROTEIN ASMA"/>
    <property type="match status" value="1"/>
</dbReference>
<feature type="transmembrane region" description="Helical" evidence="1">
    <location>
        <begin position="16"/>
        <end position="40"/>
    </location>
</feature>
<dbReference type="Proteomes" id="UP000004892">
    <property type="component" value="Unassembled WGS sequence"/>
</dbReference>
<dbReference type="GO" id="GO:0090313">
    <property type="term" value="P:regulation of protein targeting to membrane"/>
    <property type="evidence" value="ECO:0007669"/>
    <property type="project" value="TreeGrafter"/>
</dbReference>
<dbReference type="STRING" id="742817.HMPREF9449_02025"/>
<evidence type="ECO:0000313" key="3">
    <source>
        <dbReference type="EMBL" id="EHP46408.1"/>
    </source>
</evidence>
<name>H1DJF3_9BACT</name>
<dbReference type="PATRIC" id="fig|742817.3.peg.2163"/>
<sequence length="1036" mass="116506">MSGKVKKSKGKRILKWISLTILGIIVLIGVAIGIVINFVFTPSKLTPFVQKTAAQYLKADVHIGEIELTFFSTFPDFGLKITDASIVSNVLRDTSVQAAKTDSLMYIKECLVTVNPIAYLRRNEIKVKDFIVESPRIYAFVDKEGEANWNMVEETSSSVVADSVVPEEKEKTETLLDIKNVKIRNGWLVFDDRSTQLYSRVEGLNLEVDGNFLGRTADLQLGFTTQNLLLWQEGQLLIRRLALGMETRMNVNRDSLLYTLEKAVFTVNGIKFGAGGRLQADTVNRTVWVDVKYGIHIPSLKTLLDLVPDAVLDKNRKVDVKGSVLCTGALKGLYGKENIPLLTSEFKIKDGYIAYEGMPSQIEHLDMDFFAHIDLQKEQPSYVKLNRFCMKGGKTDIDLVGVAENVLGDPLFRAKLDAEVDFDDLTRIFPLTDGVICKGKIGTSLKATALLSDMMAANYGRLKVGGWCKMQDVAVFVPKDSIVMNIKSAGIGFATNRKNENVIQGVDFLNGIVGYSGLDIHVKNKVRLLMDTTYLTLKTTPLRDTTAIATVNSGLHIGRTLFIVRDTLLLGVKQMDAKAKLMPSKRNKDIPRIEAQFQFDSLRLRALNNRLNITKGDLQLSASRSRRHERVWFPSGYVDFEGLRAYTPYFPLRIRMPGTRIRFDRKQILLDSAVMRLGRSDIRLTGSITNLTRAFFKKEELKAELTVQSKMINCNQLMRALDMGTAYMNKVERGYQESISTEEDDMDKLAVVSDTVGYEGNSSVFVVPSGIDFTFRTDIDQMIFGKLLMDSIHGEMVMKNQCIEVSDLKLRSSAANMDATLIYKATDTLQAYTGFALKMHEIRIDSLVRVIPSLDTLFPMLKSFEGVVDFHISAESWLDSTFMIDLPTLRAAAYLDGHNLVLMDGETFAEISKMLMFKNKKRNMIDSISVDLLVKDGVIEIFPFLLEMDRYKVAVGGEHNIDMTFKYHVSLLKSPIPFRAGVDISGSLEKMKFRITKAKYKDLFIPSRKAKVDSAQLNLRQRIRTLLREGGNNELN</sequence>
<dbReference type="GeneID" id="98069584"/>